<proteinExistence type="predicted"/>
<dbReference type="Pfam" id="PF00990">
    <property type="entry name" value="GGDEF"/>
    <property type="match status" value="1"/>
</dbReference>
<dbReference type="GO" id="GO:0043709">
    <property type="term" value="P:cell adhesion involved in single-species biofilm formation"/>
    <property type="evidence" value="ECO:0007669"/>
    <property type="project" value="TreeGrafter"/>
</dbReference>
<dbReference type="EMBL" id="DSBT01000350">
    <property type="protein sequence ID" value="HDP78784.1"/>
    <property type="molecule type" value="Genomic_DNA"/>
</dbReference>
<name>A0A7C1H193_9BACT</name>
<gene>
    <name evidence="2" type="ORF">ENN47_11530</name>
</gene>
<reference evidence="2" key="1">
    <citation type="journal article" date="2020" name="mSystems">
        <title>Genome- and Community-Level Interaction Insights into Carbon Utilization and Element Cycling Functions of Hydrothermarchaeota in Hydrothermal Sediment.</title>
        <authorList>
            <person name="Zhou Z."/>
            <person name="Liu Y."/>
            <person name="Xu W."/>
            <person name="Pan J."/>
            <person name="Luo Z.H."/>
            <person name="Li M."/>
        </authorList>
    </citation>
    <scope>NUCLEOTIDE SEQUENCE [LARGE SCALE GENOMIC DNA]</scope>
    <source>
        <strain evidence="2">SpSt-1179</strain>
    </source>
</reference>
<sequence>MTFDQWKDELEKLAKEGPFAIADIDIDKFALLNREFGRDCGDRVFEILDKTLRENLPERLSFIRFGDEFFVYSSEYTLETLFMEMQDLTQTISKLSFECRGKTVTFTVSGAVGEFPRNASTIEKLLNLLSEGMRKAKTTGRGQIVFAPLEKESKMVMKSNYYLRSQLDGLAKLTALLNRTESSLLREALDDLLRKYKL</sequence>
<dbReference type="Proteomes" id="UP000886198">
    <property type="component" value="Unassembled WGS sequence"/>
</dbReference>
<dbReference type="GO" id="GO:0005886">
    <property type="term" value="C:plasma membrane"/>
    <property type="evidence" value="ECO:0007669"/>
    <property type="project" value="TreeGrafter"/>
</dbReference>
<dbReference type="GO" id="GO:0052621">
    <property type="term" value="F:diguanylate cyclase activity"/>
    <property type="evidence" value="ECO:0007669"/>
    <property type="project" value="TreeGrafter"/>
</dbReference>
<dbReference type="CDD" id="cd01949">
    <property type="entry name" value="GGDEF"/>
    <property type="match status" value="1"/>
</dbReference>
<dbReference type="InterPro" id="IPR029787">
    <property type="entry name" value="Nucleotide_cyclase"/>
</dbReference>
<dbReference type="SUPFAM" id="SSF55073">
    <property type="entry name" value="Nucleotide cyclase"/>
    <property type="match status" value="1"/>
</dbReference>
<evidence type="ECO:0000313" key="2">
    <source>
        <dbReference type="EMBL" id="HDP78784.1"/>
    </source>
</evidence>
<dbReference type="PANTHER" id="PTHR45138:SF9">
    <property type="entry name" value="DIGUANYLATE CYCLASE DGCM-RELATED"/>
    <property type="match status" value="1"/>
</dbReference>
<dbReference type="NCBIfam" id="TIGR00254">
    <property type="entry name" value="GGDEF"/>
    <property type="match status" value="1"/>
</dbReference>
<dbReference type="InterPro" id="IPR050469">
    <property type="entry name" value="Diguanylate_Cyclase"/>
</dbReference>
<dbReference type="InterPro" id="IPR043128">
    <property type="entry name" value="Rev_trsase/Diguanyl_cyclase"/>
</dbReference>
<dbReference type="PROSITE" id="PS50887">
    <property type="entry name" value="GGDEF"/>
    <property type="match status" value="1"/>
</dbReference>
<evidence type="ECO:0000259" key="1">
    <source>
        <dbReference type="PROSITE" id="PS50887"/>
    </source>
</evidence>
<dbReference type="PANTHER" id="PTHR45138">
    <property type="entry name" value="REGULATORY COMPONENTS OF SENSORY TRANSDUCTION SYSTEM"/>
    <property type="match status" value="1"/>
</dbReference>
<dbReference type="AlphaFoldDB" id="A0A7C1H193"/>
<accession>A0A7C1H193</accession>
<dbReference type="InterPro" id="IPR000160">
    <property type="entry name" value="GGDEF_dom"/>
</dbReference>
<comment type="caution">
    <text evidence="2">The sequence shown here is derived from an EMBL/GenBank/DDBJ whole genome shotgun (WGS) entry which is preliminary data.</text>
</comment>
<protein>
    <submittedName>
        <fullName evidence="2">GGDEF domain-containing protein</fullName>
    </submittedName>
</protein>
<feature type="domain" description="GGDEF" evidence="1">
    <location>
        <begin position="17"/>
        <end position="149"/>
    </location>
</feature>
<dbReference type="GO" id="GO:1902201">
    <property type="term" value="P:negative regulation of bacterial-type flagellum-dependent cell motility"/>
    <property type="evidence" value="ECO:0007669"/>
    <property type="project" value="TreeGrafter"/>
</dbReference>
<organism evidence="2">
    <name type="scientific">Mesotoga infera</name>
    <dbReference type="NCBI Taxonomy" id="1236046"/>
    <lineage>
        <taxon>Bacteria</taxon>
        <taxon>Thermotogati</taxon>
        <taxon>Thermotogota</taxon>
        <taxon>Thermotogae</taxon>
        <taxon>Kosmotogales</taxon>
        <taxon>Kosmotogaceae</taxon>
        <taxon>Mesotoga</taxon>
    </lineage>
</organism>
<dbReference type="SMART" id="SM00267">
    <property type="entry name" value="GGDEF"/>
    <property type="match status" value="1"/>
</dbReference>
<dbReference type="Gene3D" id="3.30.70.270">
    <property type="match status" value="1"/>
</dbReference>